<evidence type="ECO:0000313" key="1">
    <source>
        <dbReference type="EMBL" id="KAJ9661397.1"/>
    </source>
</evidence>
<dbReference type="Proteomes" id="UP001172386">
    <property type="component" value="Unassembled WGS sequence"/>
</dbReference>
<sequence>MSSHGTPVGNTSGHSGETLSHGNDVRTGNQYSSTLLNGNSSAIIGNVYHQYFGTYPGPKSLAQTPLPASPQATPVEQARSSQQPTEQETGEFELYNLDRELHGLFVVYPTPGQANSRPVVDVDIVAVHGLKGEAKNTWIHRGSGKFWLEHFLPDAIPNSRIMSFGYDSTLAFSRSKSGIENFARDLLNRLRIVRSDRDALNRPLIFIAHSLGGIVVKKALIIAHEEQSHYGAISKSTLGIIFMGTPHRGSKLVPWAMLFSNIVNLAIQSHRVRKDLLHQLDRKASTLMDISEQFVHRAASLKIMSFIEQQAEHPLTSLTIPEYSAILSLPNEMIIPLNADHHSICRYRAKTQDYRLVEAAVRELANAEKPNSRAAKVLGTATKDASRIYPPNATTIFPSSTDTRSRQLADSNNLSSSQPSSSKTHHTFRQSRSLGQTKSQVSTTRTTVSEQDTSRRPYSSLDVIQVRISGLRNKLPYQSHGATTFSEIVQLPANAPIERIGAVLKEKQPRLKSWESFQFAEYGTLIDSTWTDVFTIPVEVTSGRSCSDSSSGSLKINSDEKIASFFSKVYPRPIEVKLDNHDNAVSTDPFAGVSSTSIMVGKGDLTISLMRTVRVPENTKVYDLPPDLGRFPIFNVRAFSRRLPTSVVAQGGLFFPMYQMEAMWINFEANTKKRFAIRPFLGGVNGISGEATIGDMNAIMRRMNSLGPKQDYIVTPDQIWLDGIATSPGIVKQFVATSMTPPRSKVGYQRQMKEAGRSSENSKADRRSTHPIGGTVEYQITGQDGIGGFQLQLIPEYNTTVMSAGTESDVYKQEWDFNTYSVSKISKAQFHDVMKTPRELGLQNTDIIHVKNLDTVRDNRPKLVGDLLAEAPSKLNAKDLVELSIFARKVDKWKFNACLRGGHETISLEFDEDDEFEGVIAYFQGAFALQNGVLHMKGFSGNAPLVPVCSWPEFHALRGILKTELSHRLLFRNGEEKMEWDVVLVDSNLIYPCRVCRVDVRKTAKTYGAGRTFCIALKSDATVLGLRRCLEDITGESLQAYELESGRKSLPSDNPVFKTNVDSSESPLPIFLIWYNSALINNSSMTVFVTTVSGRTITIDAFPGSTIDEVKSKIQNKSNVQDNTISLSLMLRGGGALIYVMYKGQKEMIGLRGYERILEVKQKIKETLAVPVGRQVLSYEGRVLNNAEFINPYNGKILELSLSAALQPTMLGIGAGGSIEQHIERDTHNSRIWDVANSKILNIQIVDATTFKTVTGMSAPETPITAQTYHELGLPFFKLWRDELVGDGVAGEWGSIMGVAEVAARTTRLQKRRSYKDKPSDTGEIWGKLSSWVRGRLDKRPPDKVGDVEGLEETREVGRKEPHLHFPIVLLDIDDTLPPFRSVVEKDF</sequence>
<protein>
    <submittedName>
        <fullName evidence="1">Uncharacterized protein</fullName>
    </submittedName>
</protein>
<reference evidence="1" key="1">
    <citation type="submission" date="2022-10" db="EMBL/GenBank/DDBJ databases">
        <title>Culturing micro-colonial fungi from biological soil crusts in the Mojave desert and describing Neophaeococcomyces mojavensis, and introducing the new genera and species Taxawa tesnikishii.</title>
        <authorList>
            <person name="Kurbessoian T."/>
            <person name="Stajich J.E."/>
        </authorList>
    </citation>
    <scope>NUCLEOTIDE SEQUENCE</scope>
    <source>
        <strain evidence="1">JES_112</strain>
    </source>
</reference>
<accession>A0ACC3AFF3</accession>
<comment type="caution">
    <text evidence="1">The sequence shown here is derived from an EMBL/GenBank/DDBJ whole genome shotgun (WGS) entry which is preliminary data.</text>
</comment>
<keyword evidence="2" id="KW-1185">Reference proteome</keyword>
<gene>
    <name evidence="1" type="ORF">H2198_001965</name>
</gene>
<dbReference type="EMBL" id="JAPDRQ010000023">
    <property type="protein sequence ID" value="KAJ9661397.1"/>
    <property type="molecule type" value="Genomic_DNA"/>
</dbReference>
<organism evidence="1 2">
    <name type="scientific">Neophaeococcomyces mojaviensis</name>
    <dbReference type="NCBI Taxonomy" id="3383035"/>
    <lineage>
        <taxon>Eukaryota</taxon>
        <taxon>Fungi</taxon>
        <taxon>Dikarya</taxon>
        <taxon>Ascomycota</taxon>
        <taxon>Pezizomycotina</taxon>
        <taxon>Eurotiomycetes</taxon>
        <taxon>Chaetothyriomycetidae</taxon>
        <taxon>Chaetothyriales</taxon>
        <taxon>Chaetothyriales incertae sedis</taxon>
        <taxon>Neophaeococcomyces</taxon>
    </lineage>
</organism>
<proteinExistence type="predicted"/>
<evidence type="ECO:0000313" key="2">
    <source>
        <dbReference type="Proteomes" id="UP001172386"/>
    </source>
</evidence>
<name>A0ACC3AFF3_9EURO</name>